<gene>
    <name evidence="3" type="ORF">M0R45_037165</name>
</gene>
<name>A0AAW1W1P9_RUBAR</name>
<dbReference type="GO" id="GO:0034220">
    <property type="term" value="P:monoatomic ion transmembrane transport"/>
    <property type="evidence" value="ECO:0007669"/>
    <property type="project" value="UniProtKB-KW"/>
</dbReference>
<dbReference type="PANTHER" id="PTHR45651">
    <property type="entry name" value="CYCLIC NUCLEOTIDE-GATED ION CHANNEL 15-RELATED-RELATED"/>
    <property type="match status" value="1"/>
</dbReference>
<evidence type="ECO:0000256" key="1">
    <source>
        <dbReference type="ARBA" id="ARBA00023303"/>
    </source>
</evidence>
<keyword evidence="2" id="KW-0812">Transmembrane</keyword>
<sequence length="115" mass="13119">MRGVRSLNTRKLLNFLVLVQYVPRVLRIYLLCKEPKKSSKEEIATWVKGVLNFFMYILASHVLGACCSLGSNLQTSTNTWENLFATLISILGLLLFLYLIGNLQMYMQTDVAILE</sequence>
<accession>A0AAW1W1P9</accession>
<evidence type="ECO:0000313" key="4">
    <source>
        <dbReference type="Proteomes" id="UP001457282"/>
    </source>
</evidence>
<proteinExistence type="predicted"/>
<evidence type="ECO:0000313" key="3">
    <source>
        <dbReference type="EMBL" id="KAK9913347.1"/>
    </source>
</evidence>
<feature type="transmembrane region" description="Helical" evidence="2">
    <location>
        <begin position="12"/>
        <end position="32"/>
    </location>
</feature>
<dbReference type="PANTHER" id="PTHR45651:SF68">
    <property type="entry name" value="ION TRANSPORT DOMAIN-CONTAINING PROTEIN"/>
    <property type="match status" value="1"/>
</dbReference>
<keyword evidence="4" id="KW-1185">Reference proteome</keyword>
<keyword evidence="2" id="KW-1133">Transmembrane helix</keyword>
<keyword evidence="1" id="KW-0406">Ion transport</keyword>
<protein>
    <recommendedName>
        <fullName evidence="5">Ion transport domain-containing protein</fullName>
    </recommendedName>
</protein>
<evidence type="ECO:0000256" key="2">
    <source>
        <dbReference type="SAM" id="Phobius"/>
    </source>
</evidence>
<dbReference type="EMBL" id="JBEDUW010000007">
    <property type="protein sequence ID" value="KAK9913347.1"/>
    <property type="molecule type" value="Genomic_DNA"/>
</dbReference>
<keyword evidence="2" id="KW-0472">Membrane</keyword>
<comment type="caution">
    <text evidence="3">The sequence shown here is derived from an EMBL/GenBank/DDBJ whole genome shotgun (WGS) entry which is preliminary data.</text>
</comment>
<keyword evidence="1" id="KW-0813">Transport</keyword>
<keyword evidence="1" id="KW-0407">Ion channel</keyword>
<dbReference type="Proteomes" id="UP001457282">
    <property type="component" value="Unassembled WGS sequence"/>
</dbReference>
<feature type="transmembrane region" description="Helical" evidence="2">
    <location>
        <begin position="83"/>
        <end position="100"/>
    </location>
</feature>
<organism evidence="3 4">
    <name type="scientific">Rubus argutus</name>
    <name type="common">Southern blackberry</name>
    <dbReference type="NCBI Taxonomy" id="59490"/>
    <lineage>
        <taxon>Eukaryota</taxon>
        <taxon>Viridiplantae</taxon>
        <taxon>Streptophyta</taxon>
        <taxon>Embryophyta</taxon>
        <taxon>Tracheophyta</taxon>
        <taxon>Spermatophyta</taxon>
        <taxon>Magnoliopsida</taxon>
        <taxon>eudicotyledons</taxon>
        <taxon>Gunneridae</taxon>
        <taxon>Pentapetalae</taxon>
        <taxon>rosids</taxon>
        <taxon>fabids</taxon>
        <taxon>Rosales</taxon>
        <taxon>Rosaceae</taxon>
        <taxon>Rosoideae</taxon>
        <taxon>Rosoideae incertae sedis</taxon>
        <taxon>Rubus</taxon>
    </lineage>
</organism>
<feature type="transmembrane region" description="Helical" evidence="2">
    <location>
        <begin position="53"/>
        <end position="71"/>
    </location>
</feature>
<dbReference type="GO" id="GO:0016020">
    <property type="term" value="C:membrane"/>
    <property type="evidence" value="ECO:0007669"/>
    <property type="project" value="UniProtKB-SubCell"/>
</dbReference>
<dbReference type="SUPFAM" id="SSF81324">
    <property type="entry name" value="Voltage-gated potassium channels"/>
    <property type="match status" value="1"/>
</dbReference>
<evidence type="ECO:0008006" key="5">
    <source>
        <dbReference type="Google" id="ProtNLM"/>
    </source>
</evidence>
<reference evidence="3 4" key="1">
    <citation type="journal article" date="2023" name="G3 (Bethesda)">
        <title>A chromosome-length genome assembly and annotation of blackberry (Rubus argutus, cv. 'Hillquist').</title>
        <authorList>
            <person name="Bruna T."/>
            <person name="Aryal R."/>
            <person name="Dudchenko O."/>
            <person name="Sargent D.J."/>
            <person name="Mead D."/>
            <person name="Buti M."/>
            <person name="Cavallini A."/>
            <person name="Hytonen T."/>
            <person name="Andres J."/>
            <person name="Pham M."/>
            <person name="Weisz D."/>
            <person name="Mascagni F."/>
            <person name="Usai G."/>
            <person name="Natali L."/>
            <person name="Bassil N."/>
            <person name="Fernandez G.E."/>
            <person name="Lomsadze A."/>
            <person name="Armour M."/>
            <person name="Olukolu B."/>
            <person name="Poorten T."/>
            <person name="Britton C."/>
            <person name="Davik J."/>
            <person name="Ashrafi H."/>
            <person name="Aiden E.L."/>
            <person name="Borodovsky M."/>
            <person name="Worthington M."/>
        </authorList>
    </citation>
    <scope>NUCLEOTIDE SEQUENCE [LARGE SCALE GENOMIC DNA]</scope>
    <source>
        <strain evidence="3">PI 553951</strain>
    </source>
</reference>
<dbReference type="AlphaFoldDB" id="A0AAW1W1P9"/>